<comment type="caution">
    <text evidence="2">The sequence shown here is derived from an EMBL/GenBank/DDBJ whole genome shotgun (WGS) entry which is preliminary data.</text>
</comment>
<feature type="compositionally biased region" description="Low complexity" evidence="1">
    <location>
        <begin position="62"/>
        <end position="74"/>
    </location>
</feature>
<protein>
    <submittedName>
        <fullName evidence="2">Uncharacterized protein</fullName>
    </submittedName>
</protein>
<reference evidence="2" key="1">
    <citation type="submission" date="2023-10" db="EMBL/GenBank/DDBJ databases">
        <authorList>
            <person name="Chen Y."/>
            <person name="Shah S."/>
            <person name="Dougan E. K."/>
            <person name="Thang M."/>
            <person name="Chan C."/>
        </authorList>
    </citation>
    <scope>NUCLEOTIDE SEQUENCE [LARGE SCALE GENOMIC DNA]</scope>
</reference>
<evidence type="ECO:0000313" key="3">
    <source>
        <dbReference type="Proteomes" id="UP001189429"/>
    </source>
</evidence>
<feature type="region of interest" description="Disordered" evidence="1">
    <location>
        <begin position="1"/>
        <end position="115"/>
    </location>
</feature>
<sequence>AAPSGRPPRRGGGGRGRGAGAAGPQMAARAQDAVRDASPPPRPPSASRSAAPSEPSLEEEWPLLLDSMSSSPSPARELLDPAGSPAAELEDPGAEPLRKRLRLTAPRGLGRGPPP</sequence>
<organism evidence="2 3">
    <name type="scientific">Prorocentrum cordatum</name>
    <dbReference type="NCBI Taxonomy" id="2364126"/>
    <lineage>
        <taxon>Eukaryota</taxon>
        <taxon>Sar</taxon>
        <taxon>Alveolata</taxon>
        <taxon>Dinophyceae</taxon>
        <taxon>Prorocentrales</taxon>
        <taxon>Prorocentraceae</taxon>
        <taxon>Prorocentrum</taxon>
    </lineage>
</organism>
<proteinExistence type="predicted"/>
<feature type="non-terminal residue" evidence="2">
    <location>
        <position position="1"/>
    </location>
</feature>
<keyword evidence="3" id="KW-1185">Reference proteome</keyword>
<gene>
    <name evidence="2" type="ORF">PCOR1329_LOCUS37753</name>
</gene>
<feature type="non-terminal residue" evidence="2">
    <location>
        <position position="115"/>
    </location>
</feature>
<dbReference type="Proteomes" id="UP001189429">
    <property type="component" value="Unassembled WGS sequence"/>
</dbReference>
<name>A0ABN9TE82_9DINO</name>
<dbReference type="EMBL" id="CAUYUJ010014575">
    <property type="protein sequence ID" value="CAK0843404.1"/>
    <property type="molecule type" value="Genomic_DNA"/>
</dbReference>
<feature type="compositionally biased region" description="Low complexity" evidence="1">
    <location>
        <begin position="45"/>
        <end position="55"/>
    </location>
</feature>
<evidence type="ECO:0000313" key="2">
    <source>
        <dbReference type="EMBL" id="CAK0843404.1"/>
    </source>
</evidence>
<feature type="compositionally biased region" description="Gly residues" evidence="1">
    <location>
        <begin position="10"/>
        <end position="21"/>
    </location>
</feature>
<evidence type="ECO:0000256" key="1">
    <source>
        <dbReference type="SAM" id="MobiDB-lite"/>
    </source>
</evidence>
<accession>A0ABN9TE82</accession>